<reference evidence="1" key="1">
    <citation type="submission" date="2022-02" db="EMBL/GenBank/DDBJ databases">
        <title>Plant Genome Project.</title>
        <authorList>
            <person name="Zhang R.-G."/>
        </authorList>
    </citation>
    <scope>NUCLEOTIDE SEQUENCE</scope>
    <source>
        <strain evidence="1">AT1</strain>
    </source>
</reference>
<name>A0ACC0MFK7_RHOML</name>
<evidence type="ECO:0000313" key="2">
    <source>
        <dbReference type="Proteomes" id="UP001062846"/>
    </source>
</evidence>
<organism evidence="1 2">
    <name type="scientific">Rhododendron molle</name>
    <name type="common">Chinese azalea</name>
    <name type="synonym">Azalea mollis</name>
    <dbReference type="NCBI Taxonomy" id="49168"/>
    <lineage>
        <taxon>Eukaryota</taxon>
        <taxon>Viridiplantae</taxon>
        <taxon>Streptophyta</taxon>
        <taxon>Embryophyta</taxon>
        <taxon>Tracheophyta</taxon>
        <taxon>Spermatophyta</taxon>
        <taxon>Magnoliopsida</taxon>
        <taxon>eudicotyledons</taxon>
        <taxon>Gunneridae</taxon>
        <taxon>Pentapetalae</taxon>
        <taxon>asterids</taxon>
        <taxon>Ericales</taxon>
        <taxon>Ericaceae</taxon>
        <taxon>Ericoideae</taxon>
        <taxon>Rhodoreae</taxon>
        <taxon>Rhododendron</taxon>
    </lineage>
</organism>
<comment type="caution">
    <text evidence="1">The sequence shown here is derived from an EMBL/GenBank/DDBJ whole genome shotgun (WGS) entry which is preliminary data.</text>
</comment>
<protein>
    <submittedName>
        <fullName evidence="1">Uncharacterized protein</fullName>
    </submittedName>
</protein>
<dbReference type="EMBL" id="CM046396">
    <property type="protein sequence ID" value="KAI8539831.1"/>
    <property type="molecule type" value="Genomic_DNA"/>
</dbReference>
<proteinExistence type="predicted"/>
<sequence length="60" mass="6842">MTYIPVMPPAGKQDAAFSDIFLGFFVYSNGVQWIGEKDLNSSICHTRKVPRIQNLWIKIV</sequence>
<keyword evidence="2" id="KW-1185">Reference proteome</keyword>
<evidence type="ECO:0000313" key="1">
    <source>
        <dbReference type="EMBL" id="KAI8539831.1"/>
    </source>
</evidence>
<gene>
    <name evidence="1" type="ORF">RHMOL_Rhmol09G0213400</name>
</gene>
<dbReference type="Proteomes" id="UP001062846">
    <property type="component" value="Chromosome 9"/>
</dbReference>
<accession>A0ACC0MFK7</accession>